<keyword evidence="1" id="KW-0456">Lyase</keyword>
<keyword evidence="2" id="KW-0934">Plastid</keyword>
<dbReference type="InterPro" id="IPR018536">
    <property type="entry name" value="CpcS/CpeS"/>
</dbReference>
<dbReference type="Pfam" id="PF09367">
    <property type="entry name" value="CpeS"/>
    <property type="match status" value="1"/>
</dbReference>
<organism evidence="2">
    <name type="scientific">Rhodogorgon sp</name>
    <dbReference type="NCBI Taxonomy" id="2485824"/>
    <lineage>
        <taxon>Eukaryota</taxon>
        <taxon>Rhodophyta</taxon>
        <taxon>Florideophyceae</taxon>
        <taxon>Corallinophycidae</taxon>
        <taxon>Rhodogorgonales</taxon>
        <taxon>Rhodogorgonaceae</taxon>
        <taxon>Rhodogorgon</taxon>
    </lineage>
</organism>
<dbReference type="InterPro" id="IPR012674">
    <property type="entry name" value="Calycin"/>
</dbReference>
<evidence type="ECO:0000256" key="1">
    <source>
        <dbReference type="ARBA" id="ARBA00023239"/>
    </source>
</evidence>
<name>A0A3G3MI38_9FLOR</name>
<evidence type="ECO:0000313" key="2">
    <source>
        <dbReference type="EMBL" id="AYR06496.1"/>
    </source>
</evidence>
<geneLocation type="plastid" evidence="2"/>
<evidence type="ECO:0008006" key="3">
    <source>
        <dbReference type="Google" id="ProtNLM"/>
    </source>
</evidence>
<dbReference type="Gene3D" id="2.40.128.20">
    <property type="match status" value="1"/>
</dbReference>
<accession>A0A3G3MI38</accession>
<sequence>MNINSLINHIEGSWLIQTTIYDLSTCKLKNKKQQVLCQQVNKNSKQLKVFKNRIGKSHTQLQLYSLKYGLNTASKETYLLFFFEKSLDQGSITKYTYDNKIISDYVFFIRNNNHIHIKSAHRNFHTTEDIYFINSKFKIAKSTISKNNKCITVCFSSKIKMN</sequence>
<gene>
    <name evidence="2" type="primary">ycf58</name>
</gene>
<dbReference type="EMBL" id="MH281630">
    <property type="protein sequence ID" value="AYR06496.1"/>
    <property type="molecule type" value="Genomic_DNA"/>
</dbReference>
<dbReference type="GO" id="GO:0016829">
    <property type="term" value="F:lyase activity"/>
    <property type="evidence" value="ECO:0007669"/>
    <property type="project" value="UniProtKB-KW"/>
</dbReference>
<reference evidence="2" key="1">
    <citation type="journal article" date="2018" name="Genome Biol. Evol.">
        <title>Mitochondrial and Plastid Genomes from Coralline Red Algae Provide Insights into the Incongruent Evolutionary Histories of Organelles.</title>
        <authorList>
            <person name="Lee J."/>
            <person name="Song H.J."/>
            <person name="In Park S."/>
            <person name="Lee Y.M."/>
            <person name="Jeong S.Y."/>
            <person name="Oh Cho T."/>
            <person name="Kim J.H."/>
            <person name="Choi H.G."/>
            <person name="Choi C.G."/>
            <person name="Nelson W.A."/>
            <person name="Fredericq S."/>
            <person name="Bhattacharya D."/>
            <person name="Su Yoon H."/>
        </authorList>
    </citation>
    <scope>NUCLEOTIDE SEQUENCE</scope>
</reference>
<protein>
    <recommendedName>
        <fullName evidence="3">Chromophore lyase CpcS/CpeS</fullName>
    </recommendedName>
</protein>
<proteinExistence type="predicted"/>
<dbReference type="AlphaFoldDB" id="A0A3G3MI38"/>